<accession>A0A254N9I5</accession>
<sequence length="586" mass="62103">MTAAATTAPAPATAISAVAPSPAPSPATATATVSATAAAAPSPDRTILGASADIVGLQSTLLTSTTTPGVSLLTAAAAATPPATNVLTATTTTSTANASCKVSYAVPASLTTTTPAPRPSVGGVFYTNAELAVWKQRLASGPFLKANDFTKGSPGDWERISQNAADFIKNGDKGPLTTSAADEYSRLGTGARDAAFLFLMTADGNAFTAVKTYLLAQVKNPVVDFPARLCLTDNSNWNPDSYYYQASWLLRYVATYDFVRSALSSADRVTVENFIRRNAYMLATQMDAALANLFPNRLKGDYSKKLWVATATNGIVSWWSKRYDTNGDCKVDSSDMASAAPVYAYVRADGVVGPRITELSQFYNNRRAATALTFGAAGLVLGDAVLISSAKRYVFEWLTYGVWPDGSQGEYARNGDYCIPQQGVIYSAANTASAALLATLLSRQNDTTLTAFKTRDGLFGSESTGTAPDKTLALAVQTQLGLINGTIKWYYHKPWLPKQTPVEADAMTGFRSYYMKSTKPLENYQELGLLPAAKILPSTNIAGIALRDKAVTSLPFPGATGNSVTTGWGNWNDPFNALPAALLIRP</sequence>
<comment type="caution">
    <text evidence="1">The sequence shown here is derived from an EMBL/GenBank/DDBJ whole genome shotgun (WGS) entry which is preliminary data.</text>
</comment>
<dbReference type="InterPro" id="IPR008929">
    <property type="entry name" value="Chondroitin_lyas"/>
</dbReference>
<dbReference type="Gene3D" id="1.50.10.100">
    <property type="entry name" value="Chondroitin AC/alginate lyase"/>
    <property type="match status" value="1"/>
</dbReference>
<gene>
    <name evidence="1" type="ORF">CDO81_13305</name>
</gene>
<evidence type="ECO:0000313" key="2">
    <source>
        <dbReference type="Proteomes" id="UP000197446"/>
    </source>
</evidence>
<dbReference type="SUPFAM" id="SSF48230">
    <property type="entry name" value="Chondroitin AC/alginate lyase"/>
    <property type="match status" value="1"/>
</dbReference>
<evidence type="ECO:0000313" key="1">
    <source>
        <dbReference type="EMBL" id="OWR03472.1"/>
    </source>
</evidence>
<name>A0A254N9I5_9BURK</name>
<keyword evidence="2" id="KW-1185">Reference proteome</keyword>
<reference evidence="1 2" key="1">
    <citation type="journal article" date="2007" name="Int. J. Syst. Evol. Microbiol.">
        <title>Description of Pelomonas aquatica sp. nov. and Pelomonas puraquae sp. nov., isolated from industrial and haemodialysis water.</title>
        <authorList>
            <person name="Gomila M."/>
            <person name="Bowien B."/>
            <person name="Falsen E."/>
            <person name="Moore E.R."/>
            <person name="Lalucat J."/>
        </authorList>
    </citation>
    <scope>NUCLEOTIDE SEQUENCE [LARGE SCALE GENOMIC DNA]</scope>
    <source>
        <strain evidence="1 2">CCUG 52769</strain>
    </source>
</reference>
<proteinExistence type="predicted"/>
<organism evidence="1 2">
    <name type="scientific">Roseateles puraquae</name>
    <dbReference type="NCBI Taxonomy" id="431059"/>
    <lineage>
        <taxon>Bacteria</taxon>
        <taxon>Pseudomonadati</taxon>
        <taxon>Pseudomonadota</taxon>
        <taxon>Betaproteobacteria</taxon>
        <taxon>Burkholderiales</taxon>
        <taxon>Sphaerotilaceae</taxon>
        <taxon>Roseateles</taxon>
    </lineage>
</organism>
<dbReference type="EMBL" id="NISI01000005">
    <property type="protein sequence ID" value="OWR03472.1"/>
    <property type="molecule type" value="Genomic_DNA"/>
</dbReference>
<dbReference type="AlphaFoldDB" id="A0A254N9I5"/>
<dbReference type="Proteomes" id="UP000197446">
    <property type="component" value="Unassembled WGS sequence"/>
</dbReference>
<protein>
    <recommendedName>
        <fullName evidence="3">Alginate lyase domain-containing protein</fullName>
    </recommendedName>
</protein>
<evidence type="ECO:0008006" key="3">
    <source>
        <dbReference type="Google" id="ProtNLM"/>
    </source>
</evidence>